<evidence type="ECO:0000313" key="3">
    <source>
        <dbReference type="Proteomes" id="UP001303046"/>
    </source>
</evidence>
<keyword evidence="3" id="KW-1185">Reference proteome</keyword>
<evidence type="ECO:0000256" key="1">
    <source>
        <dbReference type="SAM" id="MobiDB-lite"/>
    </source>
</evidence>
<proteinExistence type="predicted"/>
<organism evidence="2 3">
    <name type="scientific">Necator americanus</name>
    <name type="common">Human hookworm</name>
    <dbReference type="NCBI Taxonomy" id="51031"/>
    <lineage>
        <taxon>Eukaryota</taxon>
        <taxon>Metazoa</taxon>
        <taxon>Ecdysozoa</taxon>
        <taxon>Nematoda</taxon>
        <taxon>Chromadorea</taxon>
        <taxon>Rhabditida</taxon>
        <taxon>Rhabditina</taxon>
        <taxon>Rhabditomorpha</taxon>
        <taxon>Strongyloidea</taxon>
        <taxon>Ancylostomatidae</taxon>
        <taxon>Bunostominae</taxon>
        <taxon>Necator</taxon>
    </lineage>
</organism>
<gene>
    <name evidence="2" type="primary">Necator_chrI.g2515</name>
    <name evidence="2" type="ORF">RB195_006387</name>
</gene>
<dbReference type="EMBL" id="JAVFWL010000001">
    <property type="protein sequence ID" value="KAK6729305.1"/>
    <property type="molecule type" value="Genomic_DNA"/>
</dbReference>
<protein>
    <submittedName>
        <fullName evidence="2">Uncharacterized protein</fullName>
    </submittedName>
</protein>
<comment type="caution">
    <text evidence="2">The sequence shown here is derived from an EMBL/GenBank/DDBJ whole genome shotgun (WGS) entry which is preliminary data.</text>
</comment>
<name>A0ABR1BV78_NECAM</name>
<accession>A0ABR1BV78</accession>
<dbReference type="Proteomes" id="UP001303046">
    <property type="component" value="Unassembled WGS sequence"/>
</dbReference>
<feature type="region of interest" description="Disordered" evidence="1">
    <location>
        <begin position="51"/>
        <end position="73"/>
    </location>
</feature>
<evidence type="ECO:0000313" key="2">
    <source>
        <dbReference type="EMBL" id="KAK6729305.1"/>
    </source>
</evidence>
<sequence length="73" mass="7990">MGGGLDETETARALVQQKVIRRRPNHGDRYAAARSLASSARTFNYRSHLPRGTNIRSAADNDDAEDDTCKGTV</sequence>
<reference evidence="2 3" key="1">
    <citation type="submission" date="2023-08" db="EMBL/GenBank/DDBJ databases">
        <title>A Necator americanus chromosomal reference genome.</title>
        <authorList>
            <person name="Ilik V."/>
            <person name="Petrzelkova K.J."/>
            <person name="Pardy F."/>
            <person name="Fuh T."/>
            <person name="Niatou-Singa F.S."/>
            <person name="Gouil Q."/>
            <person name="Baker L."/>
            <person name="Ritchie M.E."/>
            <person name="Jex A.R."/>
            <person name="Gazzola D."/>
            <person name="Li H."/>
            <person name="Toshio Fujiwara R."/>
            <person name="Zhan B."/>
            <person name="Aroian R.V."/>
            <person name="Pafco B."/>
            <person name="Schwarz E.M."/>
        </authorList>
    </citation>
    <scope>NUCLEOTIDE SEQUENCE [LARGE SCALE GENOMIC DNA]</scope>
    <source>
        <strain evidence="2 3">Aroian</strain>
        <tissue evidence="2">Whole animal</tissue>
    </source>
</reference>